<keyword evidence="4" id="KW-0479">Metal-binding</keyword>
<evidence type="ECO:0000256" key="2">
    <source>
        <dbReference type="ARBA" id="ARBA00007174"/>
    </source>
</evidence>
<keyword evidence="5" id="KW-0862">Zinc</keyword>
<evidence type="ECO:0000259" key="10">
    <source>
        <dbReference type="PROSITE" id="PS51790"/>
    </source>
</evidence>
<keyword evidence="6" id="KW-0249">Electron transport</keyword>
<protein>
    <recommendedName>
        <fullName evidence="3">peptide-methionine (R)-S-oxide reductase</fullName>
        <ecNumber evidence="3">1.8.4.12</ecNumber>
    </recommendedName>
</protein>
<dbReference type="PROSITE" id="PS51790">
    <property type="entry name" value="MSRB"/>
    <property type="match status" value="2"/>
</dbReference>
<dbReference type="Pfam" id="PF01641">
    <property type="entry name" value="SelR"/>
    <property type="match status" value="2"/>
</dbReference>
<keyword evidence="12" id="KW-1185">Reference proteome</keyword>
<evidence type="ECO:0000313" key="11">
    <source>
        <dbReference type="EMBL" id="CAH8345798.1"/>
    </source>
</evidence>
<dbReference type="Proteomes" id="UP001642260">
    <property type="component" value="Unassembled WGS sequence"/>
</dbReference>
<evidence type="ECO:0000313" key="12">
    <source>
        <dbReference type="Proteomes" id="UP001642260"/>
    </source>
</evidence>
<evidence type="ECO:0000256" key="8">
    <source>
        <dbReference type="ARBA" id="ARBA00023284"/>
    </source>
</evidence>
<dbReference type="GO" id="GO:0033743">
    <property type="term" value="F:peptide-methionine (R)-S-oxide reductase activity"/>
    <property type="evidence" value="ECO:0007669"/>
    <property type="project" value="UniProtKB-EC"/>
</dbReference>
<accession>A0ABC8K4E2</accession>
<evidence type="ECO:0000256" key="7">
    <source>
        <dbReference type="ARBA" id="ARBA00023002"/>
    </source>
</evidence>
<organism evidence="11 12">
    <name type="scientific">Eruca vesicaria subsp. sativa</name>
    <name type="common">Garden rocket</name>
    <name type="synonym">Eruca sativa</name>
    <dbReference type="NCBI Taxonomy" id="29727"/>
    <lineage>
        <taxon>Eukaryota</taxon>
        <taxon>Viridiplantae</taxon>
        <taxon>Streptophyta</taxon>
        <taxon>Embryophyta</taxon>
        <taxon>Tracheophyta</taxon>
        <taxon>Spermatophyta</taxon>
        <taxon>Magnoliopsida</taxon>
        <taxon>eudicotyledons</taxon>
        <taxon>Gunneridae</taxon>
        <taxon>Pentapetalae</taxon>
        <taxon>rosids</taxon>
        <taxon>malvids</taxon>
        <taxon>Brassicales</taxon>
        <taxon>Brassicaceae</taxon>
        <taxon>Brassiceae</taxon>
        <taxon>Eruca</taxon>
    </lineage>
</organism>
<dbReference type="PANTHER" id="PTHR46081">
    <property type="entry name" value="PEPTIDE METHIONINE SULFOXIDE REDUCTASE 2"/>
    <property type="match status" value="1"/>
</dbReference>
<dbReference type="Gene3D" id="2.170.150.20">
    <property type="entry name" value="Peptide methionine sulfoxide reductase"/>
    <property type="match status" value="2"/>
</dbReference>
<comment type="similarity">
    <text evidence="2">Belongs to the MsrB Met sulfoxide reductase family.</text>
</comment>
<dbReference type="FunFam" id="2.170.150.20:FF:000009">
    <property type="entry name" value="Peptide-methionine (R)-S-oxide reductase"/>
    <property type="match status" value="2"/>
</dbReference>
<gene>
    <name evidence="11" type="ORF">ERUC_LOCUS16738</name>
</gene>
<dbReference type="InterPro" id="IPR002579">
    <property type="entry name" value="Met_Sox_Rdtase_MsrB_dom"/>
</dbReference>
<comment type="catalytic activity">
    <reaction evidence="9">
        <text>L-methionyl-[protein] + [thioredoxin]-disulfide + H2O = L-methionyl-(R)-S-oxide-[protein] + [thioredoxin]-dithiol</text>
        <dbReference type="Rhea" id="RHEA:24164"/>
        <dbReference type="Rhea" id="RHEA-COMP:10698"/>
        <dbReference type="Rhea" id="RHEA-COMP:10700"/>
        <dbReference type="Rhea" id="RHEA-COMP:12313"/>
        <dbReference type="Rhea" id="RHEA-COMP:12314"/>
        <dbReference type="ChEBI" id="CHEBI:15377"/>
        <dbReference type="ChEBI" id="CHEBI:16044"/>
        <dbReference type="ChEBI" id="CHEBI:29950"/>
        <dbReference type="ChEBI" id="CHEBI:45764"/>
        <dbReference type="ChEBI" id="CHEBI:50058"/>
        <dbReference type="EC" id="1.8.4.12"/>
    </reaction>
</comment>
<dbReference type="EMBL" id="CAKOAT010152932">
    <property type="protein sequence ID" value="CAH8345798.1"/>
    <property type="molecule type" value="Genomic_DNA"/>
</dbReference>
<reference evidence="11 12" key="1">
    <citation type="submission" date="2022-03" db="EMBL/GenBank/DDBJ databases">
        <authorList>
            <person name="Macdonald S."/>
            <person name="Ahmed S."/>
            <person name="Newling K."/>
        </authorList>
    </citation>
    <scope>NUCLEOTIDE SEQUENCE [LARGE SCALE GENOMIC DNA]</scope>
</reference>
<name>A0ABC8K4E2_ERUVS</name>
<feature type="domain" description="MsrB" evidence="10">
    <location>
        <begin position="88"/>
        <end position="209"/>
    </location>
</feature>
<evidence type="ECO:0000256" key="5">
    <source>
        <dbReference type="ARBA" id="ARBA00022833"/>
    </source>
</evidence>
<dbReference type="AlphaFoldDB" id="A0ABC8K4E2"/>
<evidence type="ECO:0000256" key="1">
    <source>
        <dbReference type="ARBA" id="ARBA00001947"/>
    </source>
</evidence>
<comment type="cofactor">
    <cofactor evidence="1">
        <name>Zn(2+)</name>
        <dbReference type="ChEBI" id="CHEBI:29105"/>
    </cofactor>
</comment>
<dbReference type="InterPro" id="IPR011057">
    <property type="entry name" value="Mss4-like_sf"/>
</dbReference>
<sequence>MALNVISSSSSATCSMMTFASTIKALVTPSLSLRTTRFTLSPSNHNLLPLSASPSSFPPLRLCKRSFHGGRVKSMASSPAPGSVNKPEEEWRAILSPEQFRILRQKGTEYPGTGEYNKLFEDGIYSCAGCGTPLYKSATKFDSGCGWPAFFDGLPGAINRTPDPDGRRIEITCAACGGHLGHVFKGEGFPTPTDERHCVNSISLKFAPGNSTFIFLNMATTATLTTPSIGSSQKHDDEWRAVLSPEQFRVLREKGTEERFKGEYTKLFEEGTYSCAGCATPLYKSTTKFDSGCGWPAFFDAIPGAIKQTPEADGRRVEITCAKCDGHLGHVFKGEGFATPKDERHCVNSVSLKFSSETSS</sequence>
<dbReference type="GO" id="GO:0006979">
    <property type="term" value="P:response to oxidative stress"/>
    <property type="evidence" value="ECO:0007669"/>
    <property type="project" value="UniProtKB-ARBA"/>
</dbReference>
<dbReference type="SUPFAM" id="SSF51316">
    <property type="entry name" value="Mss4-like"/>
    <property type="match status" value="2"/>
</dbReference>
<feature type="domain" description="MsrB" evidence="10">
    <location>
        <begin position="236"/>
        <end position="357"/>
    </location>
</feature>
<keyword evidence="8" id="KW-0676">Redox-active center</keyword>
<evidence type="ECO:0000256" key="4">
    <source>
        <dbReference type="ARBA" id="ARBA00022723"/>
    </source>
</evidence>
<dbReference type="EC" id="1.8.4.12" evidence="3"/>
<keyword evidence="6" id="KW-0813">Transport</keyword>
<comment type="caution">
    <text evidence="11">The sequence shown here is derived from an EMBL/GenBank/DDBJ whole genome shotgun (WGS) entry which is preliminary data.</text>
</comment>
<evidence type="ECO:0000256" key="3">
    <source>
        <dbReference type="ARBA" id="ARBA00012499"/>
    </source>
</evidence>
<evidence type="ECO:0000256" key="6">
    <source>
        <dbReference type="ARBA" id="ARBA00022982"/>
    </source>
</evidence>
<dbReference type="NCBIfam" id="TIGR00357">
    <property type="entry name" value="peptide-methionine (R)-S-oxide reductase MsrB"/>
    <property type="match status" value="2"/>
</dbReference>
<dbReference type="GO" id="GO:0046872">
    <property type="term" value="F:metal ion binding"/>
    <property type="evidence" value="ECO:0007669"/>
    <property type="project" value="UniProtKB-KW"/>
</dbReference>
<dbReference type="PANTHER" id="PTHR46081:SF8">
    <property type="entry name" value="PEPTIDE METHIONINE SULFOXIDE REDUCTASE 2"/>
    <property type="match status" value="1"/>
</dbReference>
<keyword evidence="7" id="KW-0560">Oxidoreductase</keyword>
<evidence type="ECO:0000256" key="9">
    <source>
        <dbReference type="ARBA" id="ARBA00048488"/>
    </source>
</evidence>
<proteinExistence type="inferred from homology"/>
<dbReference type="InterPro" id="IPR028427">
    <property type="entry name" value="Met_Sox_Rdtase_MsrB"/>
</dbReference>